<evidence type="ECO:0000313" key="4">
    <source>
        <dbReference type="Proteomes" id="UP000188354"/>
    </source>
</evidence>
<feature type="signal peptide" evidence="2">
    <location>
        <begin position="1"/>
        <end position="23"/>
    </location>
</feature>
<proteinExistence type="predicted"/>
<name>A0A4P1QWD1_LUPAN</name>
<dbReference type="Gramene" id="OIV95984">
    <property type="protein sequence ID" value="OIV95984"/>
    <property type="gene ID" value="TanjilG_27088"/>
</dbReference>
<organism evidence="3 4">
    <name type="scientific">Lupinus angustifolius</name>
    <name type="common">Narrow-leaved blue lupine</name>
    <dbReference type="NCBI Taxonomy" id="3871"/>
    <lineage>
        <taxon>Eukaryota</taxon>
        <taxon>Viridiplantae</taxon>
        <taxon>Streptophyta</taxon>
        <taxon>Embryophyta</taxon>
        <taxon>Tracheophyta</taxon>
        <taxon>Spermatophyta</taxon>
        <taxon>Magnoliopsida</taxon>
        <taxon>eudicotyledons</taxon>
        <taxon>Gunneridae</taxon>
        <taxon>Pentapetalae</taxon>
        <taxon>rosids</taxon>
        <taxon>fabids</taxon>
        <taxon>Fabales</taxon>
        <taxon>Fabaceae</taxon>
        <taxon>Papilionoideae</taxon>
        <taxon>50 kb inversion clade</taxon>
        <taxon>genistoids sensu lato</taxon>
        <taxon>core genistoids</taxon>
        <taxon>Genisteae</taxon>
        <taxon>Lupinus</taxon>
    </lineage>
</organism>
<sequence>MAQIIVHVLVPIFLLVLVAGAEGTPPGIANNPSHATCQIKKYKHCYNLVHVCPKFCPNGCEVECASCKPICVGGANPKSPSHSTPSPHTPTPTPSIPIYKPPSSPTPSTPKNPPPSPSTPSPSPPIPTLPPPTPRTPSPPPPTTTPPTPENPTPSPPTPSPSPPTPSTPENPPSSPAPSTPENPTPSPSTPSTPENPPPSSPTPSSPPPTTPSTPENPPPTSSTPPSPHTPENPTPSPSTPSQTPPSPSTPPTQPSTSPPSTSTPKKVRCKNKKYSKCYNIEHVCPNTCPGGCEVDCDTCKAVCSCDKPGTVCQDPRFIGGDGITFYFHGKKDSNFCLVSDPNLHINAHFIGRRNHNMKRDFTWVQSIAILFDNHQIFIGAHKTSMWEDSIDQLALSFDGEPINLLESEGATWNSPSFPVVHIARVSNTNNVIIEVEEKLRITAKVVPITEEESRVHNYGITKDDCFAHLDLGFKFLSLTNQVSGVLGQTYKPSYVSRVNIGANMPIMGGEKEFQTTSLFSTDCSVARFVGKNEESDEVAMEMPSMNCGSGIGGQGVVCKR</sequence>
<protein>
    <submittedName>
        <fullName evidence="3">Uncharacterized protein</fullName>
    </submittedName>
</protein>
<evidence type="ECO:0000313" key="3">
    <source>
        <dbReference type="EMBL" id="OIV95984.1"/>
    </source>
</evidence>
<dbReference type="STRING" id="3871.A0A4P1QWD1"/>
<dbReference type="EMBL" id="CM007376">
    <property type="protein sequence ID" value="OIV95984.1"/>
    <property type="molecule type" value="Genomic_DNA"/>
</dbReference>
<dbReference type="PRINTS" id="PR01217">
    <property type="entry name" value="PRICHEXTENSN"/>
</dbReference>
<accession>A0A4P1QWD1</accession>
<feature type="chain" id="PRO_5020031144" evidence="2">
    <location>
        <begin position="24"/>
        <end position="561"/>
    </location>
</feature>
<dbReference type="Proteomes" id="UP000188354">
    <property type="component" value="Chromosome LG16"/>
</dbReference>
<keyword evidence="4" id="KW-1185">Reference proteome</keyword>
<feature type="compositionally biased region" description="Low complexity" evidence="1">
    <location>
        <begin position="77"/>
        <end position="86"/>
    </location>
</feature>
<feature type="region of interest" description="Disordered" evidence="1">
    <location>
        <begin position="76"/>
        <end position="268"/>
    </location>
</feature>
<dbReference type="Pfam" id="PF06830">
    <property type="entry name" value="Root_cap"/>
    <property type="match status" value="1"/>
</dbReference>
<evidence type="ECO:0000256" key="1">
    <source>
        <dbReference type="SAM" id="MobiDB-lite"/>
    </source>
</evidence>
<keyword evidence="2" id="KW-0732">Signal</keyword>
<dbReference type="AlphaFoldDB" id="A0A4P1QWD1"/>
<dbReference type="PANTHER" id="PTHR31656">
    <property type="entry name" value="ROOT CAP DOMAIN-CONTAINING PROTEIN"/>
    <property type="match status" value="1"/>
</dbReference>
<dbReference type="InterPro" id="IPR009646">
    <property type="entry name" value="Root_cap"/>
</dbReference>
<evidence type="ECO:0000256" key="2">
    <source>
        <dbReference type="SAM" id="SignalP"/>
    </source>
</evidence>
<feature type="compositionally biased region" description="Pro residues" evidence="1">
    <location>
        <begin position="87"/>
        <end position="258"/>
    </location>
</feature>
<gene>
    <name evidence="3" type="ORF">TanjilG_27088</name>
</gene>
<reference evidence="3 4" key="1">
    <citation type="journal article" date="2017" name="Plant Biotechnol. J.">
        <title>A comprehensive draft genome sequence for lupin (Lupinus angustifolius), an emerging health food: insights into plant-microbe interactions and legume evolution.</title>
        <authorList>
            <person name="Hane J.K."/>
            <person name="Ming Y."/>
            <person name="Kamphuis L.G."/>
            <person name="Nelson M.N."/>
            <person name="Garg G."/>
            <person name="Atkins C.A."/>
            <person name="Bayer P.E."/>
            <person name="Bravo A."/>
            <person name="Bringans S."/>
            <person name="Cannon S."/>
            <person name="Edwards D."/>
            <person name="Foley R."/>
            <person name="Gao L.L."/>
            <person name="Harrison M.J."/>
            <person name="Huang W."/>
            <person name="Hurgobin B."/>
            <person name="Li S."/>
            <person name="Liu C.W."/>
            <person name="McGrath A."/>
            <person name="Morahan G."/>
            <person name="Murray J."/>
            <person name="Weller J."/>
            <person name="Jian J."/>
            <person name="Singh K.B."/>
        </authorList>
    </citation>
    <scope>NUCLEOTIDE SEQUENCE [LARGE SCALE GENOMIC DNA]</scope>
    <source>
        <strain evidence="4">cv. Tanjil</strain>
        <tissue evidence="3">Whole plant</tissue>
    </source>
</reference>